<accession>A0A516Q3G8</accession>
<dbReference type="GO" id="GO:0005829">
    <property type="term" value="C:cytosol"/>
    <property type="evidence" value="ECO:0007669"/>
    <property type="project" value="TreeGrafter"/>
</dbReference>
<name>A0A516Q3G8_9ACTN</name>
<dbReference type="EC" id="2.1.2.3" evidence="1"/>
<reference evidence="1 2" key="1">
    <citation type="submission" date="2019-07" db="EMBL/GenBank/DDBJ databases">
        <title>Microlunatus dokdonensis sp. nov. isolated from the rhizospheric soil of the wild plant Elymus tsukushiensis.</title>
        <authorList>
            <person name="Ghim S.-Y."/>
            <person name="Hwang Y.-J."/>
            <person name="Son J.-S."/>
            <person name="Shin J.-H."/>
        </authorList>
    </citation>
    <scope>NUCLEOTIDE SEQUENCE [LARGE SCALE GENOMIC DNA]</scope>
    <source>
        <strain evidence="1 2">KUDC0627</strain>
    </source>
</reference>
<dbReference type="EMBL" id="CP041692">
    <property type="protein sequence ID" value="QDP97932.1"/>
    <property type="molecule type" value="Genomic_DNA"/>
</dbReference>
<proteinExistence type="predicted"/>
<keyword evidence="2" id="KW-1185">Reference proteome</keyword>
<dbReference type="PANTHER" id="PTHR11692">
    <property type="entry name" value="BIFUNCTIONAL PURINE BIOSYNTHESIS PROTEIN PURH"/>
    <property type="match status" value="1"/>
</dbReference>
<keyword evidence="1" id="KW-0808">Transferase</keyword>
<dbReference type="Pfam" id="PF01808">
    <property type="entry name" value="AICARFT_IMPCHas"/>
    <property type="match status" value="1"/>
</dbReference>
<evidence type="ECO:0000313" key="2">
    <source>
        <dbReference type="Proteomes" id="UP000319263"/>
    </source>
</evidence>
<protein>
    <submittedName>
        <fullName evidence="1">Phosphoribosylaminoimidazolecarboxamide formyltransferase</fullName>
        <ecNumber evidence="1">2.1.2.3</ecNumber>
    </submittedName>
</protein>
<dbReference type="OrthoDB" id="9802065at2"/>
<gene>
    <name evidence="1" type="ORF">FOE78_20290</name>
</gene>
<dbReference type="SMART" id="SM00798">
    <property type="entry name" value="AICARFT_IMPCHas"/>
    <property type="match status" value="1"/>
</dbReference>
<dbReference type="GO" id="GO:0004643">
    <property type="term" value="F:phosphoribosylaminoimidazolecarboxamide formyltransferase activity"/>
    <property type="evidence" value="ECO:0007669"/>
    <property type="project" value="UniProtKB-EC"/>
</dbReference>
<dbReference type="InterPro" id="IPR024051">
    <property type="entry name" value="AICAR_Tfase_dup_dom_sf"/>
</dbReference>
<sequence length="377" mass="40418">MSVDLRYGMNPNQPHARIEPVGDRLPFEVLSGAPGFINLLDALNSWQLVAEAAAATGQVAATSFKHVSPAGVAVDGDVPPFLLDVLRVDQDQLSPVASAYLRSRSSDPRASYGDFIAISGVVDESAAQLIKKVVSDGIIAAGYTPEAREILSSKRKGSYLVLQADPAYQPPATETREIFGVRLIQDADITPLTIESELGEVIVGSVDDAGKRDLILGLIALKYTQSNSVAYSRDGQVIAIGAGQQSRIACTALAGEKLATWLWIQHPRIREVAAAQKGQDRLNLLYALALGDAAGAGELIKDALTDDERQQILADTTGISFTSDGFLPFSDNVEEAHKYGVSTIAAPTGSVRDDAVFDRCRDLGISFVKTPRRYFHH</sequence>
<dbReference type="PANTHER" id="PTHR11692:SF0">
    <property type="entry name" value="BIFUNCTIONAL PURINE BIOSYNTHESIS PROTEIN ATIC"/>
    <property type="match status" value="1"/>
</dbReference>
<dbReference type="InterPro" id="IPR002695">
    <property type="entry name" value="PurH-like"/>
</dbReference>
<dbReference type="KEGG" id="mik:FOE78_20290"/>
<dbReference type="Gene3D" id="3.40.140.20">
    <property type="match status" value="2"/>
</dbReference>
<evidence type="ECO:0000313" key="1">
    <source>
        <dbReference type="EMBL" id="QDP97932.1"/>
    </source>
</evidence>
<dbReference type="Gene3D" id="1.10.287.440">
    <property type="match status" value="1"/>
</dbReference>
<dbReference type="GO" id="GO:0006189">
    <property type="term" value="P:'de novo' IMP biosynthetic process"/>
    <property type="evidence" value="ECO:0007669"/>
    <property type="project" value="TreeGrafter"/>
</dbReference>
<dbReference type="GO" id="GO:0003937">
    <property type="term" value="F:IMP cyclohydrolase activity"/>
    <property type="evidence" value="ECO:0007669"/>
    <property type="project" value="InterPro"/>
</dbReference>
<dbReference type="SUPFAM" id="SSF53927">
    <property type="entry name" value="Cytidine deaminase-like"/>
    <property type="match status" value="1"/>
</dbReference>
<dbReference type="InterPro" id="IPR024050">
    <property type="entry name" value="AICAR_Tfase_insert_dom_sf"/>
</dbReference>
<organism evidence="1 2">
    <name type="scientific">Microlunatus elymi</name>
    <dbReference type="NCBI Taxonomy" id="2596828"/>
    <lineage>
        <taxon>Bacteria</taxon>
        <taxon>Bacillati</taxon>
        <taxon>Actinomycetota</taxon>
        <taxon>Actinomycetes</taxon>
        <taxon>Propionibacteriales</taxon>
        <taxon>Propionibacteriaceae</taxon>
        <taxon>Microlunatus</taxon>
    </lineage>
</organism>
<dbReference type="InterPro" id="IPR016193">
    <property type="entry name" value="Cytidine_deaminase-like"/>
</dbReference>
<dbReference type="Proteomes" id="UP000319263">
    <property type="component" value="Chromosome"/>
</dbReference>
<dbReference type="AlphaFoldDB" id="A0A516Q3G8"/>